<name>A0ACB8D957_DERSI</name>
<evidence type="ECO:0000313" key="1">
    <source>
        <dbReference type="EMBL" id="KAH7960938.1"/>
    </source>
</evidence>
<sequence length="734" mass="81739">MPRSGPTPSPRATSQQRRPQVVIALTVGGVLFGVLVSAVLAMLFLKPSERWHKEATVTEPPDGCLTIDCRFVAEKMLPAMNQSAQPCDDFYEYMCGNYSGPEVNIFSAMTDLREWLATQRLDFFNITEDHSYDAVDALVMFSLQYHLPALLALEVDRMRFLNKKRAILFTLNKDDIEWYTYYHIANETNKTGRRSSYEAHLSYYGLRGDTLKAMSDSLEAYGIQGRWASIFGRYTGGIYHGEDYIQVLPSAPSLLVALLSSPTIGTHGLRCLLAWSVLRWVGDLVNAASTDAEANSRSFDDVCYDHLLLVMEPVFMRKYDDINANTGAARRARGMIGNIKAAFKRFLFAFNWMGEEVDNLMDQKLADMSALVGYPDSTPDAAGLNDYYGTSFSSVVAREMTKIMDLEAMALDQPTAVPWNGSDTAKHYASSARCLLKSQKEPQPDVRVWKASARAALTRRHVASDRGRGRAPKRCTSCRASLRVSSRLPCSPTKRAERRTQSTQLAWACLHAVRIVVPEFTLLLRGHVIGVLWSREERSAGDAVAAFGAGVKILAVVGVHAATRPHATQSPRLTPYAPRRDAARAHAFQRVRLVGALDVNACYSVVRVQLFRGSVTKFLHCPRRVRALDWVINCSPHYLYRFCGAAGAYAAFTVLPKEERAVRLHRSPLSSDQTFYAFHCAKLCEMNGNASSPSRQAAARLRCVLPLMNSEAFAETFNCPSSSPMNPLKKCSIW</sequence>
<accession>A0ACB8D957</accession>
<protein>
    <submittedName>
        <fullName evidence="1">Uncharacterized protein</fullName>
    </submittedName>
</protein>
<gene>
    <name evidence="1" type="ORF">HPB49_025189</name>
</gene>
<reference evidence="1" key="1">
    <citation type="submission" date="2020-05" db="EMBL/GenBank/DDBJ databases">
        <title>Large-scale comparative analyses of tick genomes elucidate their genetic diversity and vector capacities.</title>
        <authorList>
            <person name="Jia N."/>
            <person name="Wang J."/>
            <person name="Shi W."/>
            <person name="Du L."/>
            <person name="Sun Y."/>
            <person name="Zhan W."/>
            <person name="Jiang J."/>
            <person name="Wang Q."/>
            <person name="Zhang B."/>
            <person name="Ji P."/>
            <person name="Sakyi L.B."/>
            <person name="Cui X."/>
            <person name="Yuan T."/>
            <person name="Jiang B."/>
            <person name="Yang W."/>
            <person name="Lam T.T.-Y."/>
            <person name="Chang Q."/>
            <person name="Ding S."/>
            <person name="Wang X."/>
            <person name="Zhu J."/>
            <person name="Ruan X."/>
            <person name="Zhao L."/>
            <person name="Wei J."/>
            <person name="Que T."/>
            <person name="Du C."/>
            <person name="Cheng J."/>
            <person name="Dai P."/>
            <person name="Han X."/>
            <person name="Huang E."/>
            <person name="Gao Y."/>
            <person name="Liu J."/>
            <person name="Shao H."/>
            <person name="Ye R."/>
            <person name="Li L."/>
            <person name="Wei W."/>
            <person name="Wang X."/>
            <person name="Wang C."/>
            <person name="Yang T."/>
            <person name="Huo Q."/>
            <person name="Li W."/>
            <person name="Guo W."/>
            <person name="Chen H."/>
            <person name="Zhou L."/>
            <person name="Ni X."/>
            <person name="Tian J."/>
            <person name="Zhou Y."/>
            <person name="Sheng Y."/>
            <person name="Liu T."/>
            <person name="Pan Y."/>
            <person name="Xia L."/>
            <person name="Li J."/>
            <person name="Zhao F."/>
            <person name="Cao W."/>
        </authorList>
    </citation>
    <scope>NUCLEOTIDE SEQUENCE</scope>
    <source>
        <strain evidence="1">Dsil-2018</strain>
    </source>
</reference>
<evidence type="ECO:0000313" key="2">
    <source>
        <dbReference type="Proteomes" id="UP000821865"/>
    </source>
</evidence>
<organism evidence="1 2">
    <name type="scientific">Dermacentor silvarum</name>
    <name type="common">Tick</name>
    <dbReference type="NCBI Taxonomy" id="543639"/>
    <lineage>
        <taxon>Eukaryota</taxon>
        <taxon>Metazoa</taxon>
        <taxon>Ecdysozoa</taxon>
        <taxon>Arthropoda</taxon>
        <taxon>Chelicerata</taxon>
        <taxon>Arachnida</taxon>
        <taxon>Acari</taxon>
        <taxon>Parasitiformes</taxon>
        <taxon>Ixodida</taxon>
        <taxon>Ixodoidea</taxon>
        <taxon>Ixodidae</taxon>
        <taxon>Rhipicephalinae</taxon>
        <taxon>Dermacentor</taxon>
    </lineage>
</organism>
<dbReference type="EMBL" id="CM023472">
    <property type="protein sequence ID" value="KAH7960938.1"/>
    <property type="molecule type" value="Genomic_DNA"/>
</dbReference>
<comment type="caution">
    <text evidence="1">The sequence shown here is derived from an EMBL/GenBank/DDBJ whole genome shotgun (WGS) entry which is preliminary data.</text>
</comment>
<dbReference type="Proteomes" id="UP000821865">
    <property type="component" value="Chromosome 3"/>
</dbReference>
<proteinExistence type="predicted"/>
<keyword evidence="2" id="KW-1185">Reference proteome</keyword>